<evidence type="ECO:0000313" key="5">
    <source>
        <dbReference type="Proteomes" id="UP001282336"/>
    </source>
</evidence>
<protein>
    <submittedName>
        <fullName evidence="2">DUF2884 domain-containing protein</fullName>
    </submittedName>
</protein>
<proteinExistence type="predicted"/>
<dbReference type="AlphaFoldDB" id="A0AAJ2S1C5"/>
<dbReference type="RefSeq" id="WP_319628571.1">
    <property type="nucleotide sequence ID" value="NZ_JAWXRB010000032.1"/>
</dbReference>
<dbReference type="Proteomes" id="UP001282336">
    <property type="component" value="Unassembled WGS sequence"/>
</dbReference>
<keyword evidence="1" id="KW-0732">Signal</keyword>
<dbReference type="Proteomes" id="UP001275664">
    <property type="component" value="Unassembled WGS sequence"/>
</dbReference>
<keyword evidence="4" id="KW-1185">Reference proteome</keyword>
<feature type="signal peptide" evidence="1">
    <location>
        <begin position="1"/>
        <end position="20"/>
    </location>
</feature>
<name>A0AAJ2S1C5_9ENTR</name>
<evidence type="ECO:0000256" key="1">
    <source>
        <dbReference type="SAM" id="SignalP"/>
    </source>
</evidence>
<dbReference type="NCBIfam" id="NF007913">
    <property type="entry name" value="PRK10626.1"/>
    <property type="match status" value="1"/>
</dbReference>
<accession>A0AAJ2S1C5</accession>
<feature type="chain" id="PRO_5042614109" evidence="1">
    <location>
        <begin position="21"/>
        <end position="239"/>
    </location>
</feature>
<dbReference type="InterPro" id="IPR021307">
    <property type="entry name" value="DUF2884"/>
</dbReference>
<evidence type="ECO:0000313" key="3">
    <source>
        <dbReference type="EMBL" id="MDX6039759.1"/>
    </source>
</evidence>
<dbReference type="EMBL" id="JAWXRD010000005">
    <property type="protein sequence ID" value="MDX6039759.1"/>
    <property type="molecule type" value="Genomic_DNA"/>
</dbReference>
<evidence type="ECO:0000313" key="4">
    <source>
        <dbReference type="Proteomes" id="UP001275664"/>
    </source>
</evidence>
<dbReference type="Pfam" id="PF11101">
    <property type="entry name" value="DUF2884"/>
    <property type="match status" value="1"/>
</dbReference>
<gene>
    <name evidence="3" type="ORF">SIK69_06040</name>
    <name evidence="2" type="ORF">SIL20_11050</name>
</gene>
<organism evidence="2 5">
    <name type="scientific">Scandinavium lactucae</name>
    <dbReference type="NCBI Taxonomy" id="3095028"/>
    <lineage>
        <taxon>Bacteria</taxon>
        <taxon>Pseudomonadati</taxon>
        <taxon>Pseudomonadota</taxon>
        <taxon>Gammaproteobacteria</taxon>
        <taxon>Enterobacterales</taxon>
        <taxon>Enterobacteriaceae</taxon>
        <taxon>Scandinavium</taxon>
    </lineage>
</organism>
<reference evidence="2 4" key="1">
    <citation type="submission" date="2023-11" db="EMBL/GenBank/DDBJ databases">
        <title>Scandinavium wanjuensis sp. nov., isolated from lettuce South Korea.</title>
        <authorList>
            <person name="Park J."/>
            <person name="Park S."/>
            <person name="Oh K.K."/>
            <person name="Cho G.S."/>
            <person name="Franz C.M.A.P."/>
        </authorList>
    </citation>
    <scope>NUCLEOTIDE SEQUENCE</scope>
    <source>
        <strain evidence="2">V105_12</strain>
        <strain evidence="3 4">V105_6</strain>
    </source>
</reference>
<dbReference type="EMBL" id="JAWXRC010000025">
    <property type="protein sequence ID" value="MDX6032044.1"/>
    <property type="molecule type" value="Genomic_DNA"/>
</dbReference>
<evidence type="ECO:0000313" key="2">
    <source>
        <dbReference type="EMBL" id="MDX6032044.1"/>
    </source>
</evidence>
<sequence>MMRKTMLAAALCVTAFAAQADYQCSVTPRDDVILNPQTVQVKGENGNLVITPDGNVMYNGKQYTLSAAQREQAKDYQAELRAALPWIDDGARSRVDKGRVALDKIITEQVGAESNMHSRLTKLDAQLKAQMNRIIEHRTDGLTFHYKGVDQVRADGQQLVNQAMGGILQDSINEMGAKAVVKGGGNPLQGILGSLGGLQGAIQDEWKNQQADFQKFGKDVCSRVVTLEESRKALVGGLK</sequence>
<comment type="caution">
    <text evidence="2">The sequence shown here is derived from an EMBL/GenBank/DDBJ whole genome shotgun (WGS) entry which is preliminary data.</text>
</comment>